<dbReference type="STRING" id="985665.HPL003_15300"/>
<name>G7VXP9_PAETH</name>
<dbReference type="Pfam" id="PF01337">
    <property type="entry name" value="Barstar"/>
    <property type="match status" value="1"/>
</dbReference>
<sequence length="266" mass="30735">MKYRFAIIDDESGHMLGFCKNVICLTSEATVETYEKITFEKFIFNEEFIKNMTATKQSLYNLQIAVLNDEEEVIGSYHCYLPEPFEIQKLNDIKREVNLELLGVLDTKLSPVELRLWDLLRRKHKLVRNKWKEFSEEERLGWLNVVRIHSMYNKSSKQDKQGEIYTIDGEYVSDFLSFFIALGEAINEPGGYYGFNLSSLKDCLCGGFGAIAPFTINWRSPHYFLKKNQEETVPEGMNSVSSSQQYFMELLTILVSGSVTVSFSLN</sequence>
<dbReference type="SUPFAM" id="SSF52038">
    <property type="entry name" value="Barstar-related"/>
    <property type="match status" value="1"/>
</dbReference>
<reference evidence="4" key="1">
    <citation type="submission" date="2011-11" db="EMBL/GenBank/DDBJ databases">
        <title>Complete sequence of Paenibacillus terrae HPL-003.</title>
        <authorList>
            <person name="Shin S.H."/>
            <person name="Kim S."/>
            <person name="Kim J.Y."/>
        </authorList>
    </citation>
    <scope>NUCLEOTIDE SEQUENCE [LARGE SCALE GENOMIC DNA]</scope>
    <source>
        <strain evidence="4">HPL-003</strain>
    </source>
</reference>
<proteinExistence type="inferred from homology"/>
<evidence type="ECO:0000256" key="1">
    <source>
        <dbReference type="ARBA" id="ARBA00006845"/>
    </source>
</evidence>
<feature type="domain" description="Barstar (barnase inhibitor)" evidence="2">
    <location>
        <begin position="165"/>
        <end position="231"/>
    </location>
</feature>
<dbReference type="Proteomes" id="UP000005876">
    <property type="component" value="Chromosome"/>
</dbReference>
<dbReference type="RefSeq" id="WP_014280530.1">
    <property type="nucleotide sequence ID" value="NC_016641.1"/>
</dbReference>
<dbReference type="OrthoDB" id="8859549at2"/>
<evidence type="ECO:0000259" key="2">
    <source>
        <dbReference type="Pfam" id="PF01337"/>
    </source>
</evidence>
<dbReference type="HOGENOM" id="CLU_1045245_0_0_9"/>
<dbReference type="InterPro" id="IPR000468">
    <property type="entry name" value="Barstar"/>
</dbReference>
<dbReference type="InterPro" id="IPR035905">
    <property type="entry name" value="Barstar-like_sf"/>
</dbReference>
<reference evidence="3 4" key="3">
    <citation type="journal article" date="2012" name="J. Bacteriol.">
        <title>Genome Sequence of Paenibacillus terrae HPL-003, a Xylanase-Producing Bacterium Isolated from Soil Found in Forest Residue.</title>
        <authorList>
            <person name="Shin S.H."/>
            <person name="Kim S."/>
            <person name="Kim J.Y."/>
            <person name="Song H.Y."/>
            <person name="Cho S.J."/>
            <person name="Kim D.R."/>
            <person name="Lee K.I."/>
            <person name="Lim H.K."/>
            <person name="Park N.J."/>
            <person name="Hwang I.T."/>
            <person name="Yang K.S."/>
        </authorList>
    </citation>
    <scope>NUCLEOTIDE SEQUENCE [LARGE SCALE GENOMIC DNA]</scope>
    <source>
        <strain evidence="3 4">HPL-003</strain>
    </source>
</reference>
<dbReference type="KEGG" id="pta:HPL003_15300"/>
<evidence type="ECO:0000313" key="4">
    <source>
        <dbReference type="Proteomes" id="UP000005876"/>
    </source>
</evidence>
<dbReference type="eggNOG" id="COG2732">
    <property type="taxonomic scope" value="Bacteria"/>
</dbReference>
<organism evidence="3 4">
    <name type="scientific">Paenibacillus terrae (strain HPL-003)</name>
    <dbReference type="NCBI Taxonomy" id="985665"/>
    <lineage>
        <taxon>Bacteria</taxon>
        <taxon>Bacillati</taxon>
        <taxon>Bacillota</taxon>
        <taxon>Bacilli</taxon>
        <taxon>Bacillales</taxon>
        <taxon>Paenibacillaceae</taxon>
        <taxon>Paenibacillus</taxon>
    </lineage>
</organism>
<accession>G7VXP9</accession>
<dbReference type="Gene3D" id="3.30.370.10">
    <property type="entry name" value="Barstar-like"/>
    <property type="match status" value="1"/>
</dbReference>
<evidence type="ECO:0000313" key="3">
    <source>
        <dbReference type="EMBL" id="AET59809.1"/>
    </source>
</evidence>
<dbReference type="EMBL" id="CP003107">
    <property type="protein sequence ID" value="AET59809.1"/>
    <property type="molecule type" value="Genomic_DNA"/>
</dbReference>
<protein>
    <submittedName>
        <fullName evidence="3">Barstar, ribonuclease (Barnase) inhibitor</fullName>
    </submittedName>
</protein>
<comment type="similarity">
    <text evidence="1">Belongs to the barstar family.</text>
</comment>
<reference key="2">
    <citation type="submission" date="2011-11" db="EMBL/GenBank/DDBJ databases">
        <authorList>
            <person name="Shin S.H."/>
            <person name="Kim S."/>
            <person name="Kim J.Y."/>
        </authorList>
    </citation>
    <scope>NUCLEOTIDE SEQUENCE</scope>
    <source>
        <strain>HPL-003</strain>
    </source>
</reference>
<gene>
    <name evidence="3" type="ordered locus">HPL003_15300</name>
</gene>
<dbReference type="AlphaFoldDB" id="G7VXP9"/>